<evidence type="ECO:0000313" key="2">
    <source>
        <dbReference type="Proteomes" id="UP001055093"/>
    </source>
</evidence>
<reference evidence="1" key="2">
    <citation type="submission" date="2021-08" db="EMBL/GenBank/DDBJ databases">
        <authorList>
            <person name="Tani A."/>
            <person name="Ola A."/>
            <person name="Ogura Y."/>
            <person name="Katsura K."/>
            <person name="Hayashi T."/>
        </authorList>
    </citation>
    <scope>NUCLEOTIDE SEQUENCE</scope>
    <source>
        <strain evidence="1">DSM 14458</strain>
    </source>
</reference>
<keyword evidence="2" id="KW-1185">Reference proteome</keyword>
<sequence>MQALTGGWRRTFCAFAQDFFNRLGIWLGGRCYRIADWFGERAQ</sequence>
<proteinExistence type="predicted"/>
<reference evidence="1" key="1">
    <citation type="journal article" date="2021" name="Front. Microbiol.">
        <title>Comprehensive Comparative Genomics and Phenotyping of Methylobacterium Species.</title>
        <authorList>
            <person name="Alessa O."/>
            <person name="Ogura Y."/>
            <person name="Fujitani Y."/>
            <person name="Takami H."/>
            <person name="Hayashi T."/>
            <person name="Sahin N."/>
            <person name="Tani A."/>
        </authorList>
    </citation>
    <scope>NUCLEOTIDE SEQUENCE</scope>
    <source>
        <strain evidence="1">DSM 14458</strain>
    </source>
</reference>
<evidence type="ECO:0000313" key="1">
    <source>
        <dbReference type="EMBL" id="GJE77220.1"/>
    </source>
</evidence>
<dbReference type="RefSeq" id="WP_283207413.1">
    <property type="nucleotide sequence ID" value="NZ_BPRE01000013.1"/>
</dbReference>
<accession>A0ABQ4UY48</accession>
<dbReference type="EMBL" id="BPRE01000013">
    <property type="protein sequence ID" value="GJE77220.1"/>
    <property type="molecule type" value="Genomic_DNA"/>
</dbReference>
<organism evidence="1 2">
    <name type="scientific">Methylorubrum suomiense</name>
    <dbReference type="NCBI Taxonomy" id="144191"/>
    <lineage>
        <taxon>Bacteria</taxon>
        <taxon>Pseudomonadati</taxon>
        <taxon>Pseudomonadota</taxon>
        <taxon>Alphaproteobacteria</taxon>
        <taxon>Hyphomicrobiales</taxon>
        <taxon>Methylobacteriaceae</taxon>
        <taxon>Methylorubrum</taxon>
    </lineage>
</organism>
<dbReference type="Proteomes" id="UP001055093">
    <property type="component" value="Unassembled WGS sequence"/>
</dbReference>
<name>A0ABQ4UY48_9HYPH</name>
<protein>
    <submittedName>
        <fullName evidence="1">Uncharacterized protein</fullName>
    </submittedName>
</protein>
<gene>
    <name evidence="1" type="ORF">BGCPKDLD_3823</name>
</gene>
<comment type="caution">
    <text evidence="1">The sequence shown here is derived from an EMBL/GenBank/DDBJ whole genome shotgun (WGS) entry which is preliminary data.</text>
</comment>